<proteinExistence type="predicted"/>
<sequence length="394" mass="43644">MEESDIKITVKFTTQSIPITISHDSTVQRLKTILLPLTSIFPPGQKLIFKGQLLENDKSLRESGVNNGAKIMLVGTRGFFRWDGPTIGGAPNRIASMRGRAPGRFASTIGGAPSRFASTIGGTPSQIASTIGGAPSRFASTIGGVPSRFASTKKNIKVEKSRTERWKATNIVALAECNLKDIPDEVWPCAPFIRILDVSHNSIQHVPDRIDCLTGLRKLYLNGNALSDESISWQRLTSLKLLQVLFLSRNCLNTLPSTLGLLTSLQQLHVANNLLTALPIEIGNLTELEILKVNNNRISSIPSTIGNCTSLVEVDLSSNHLSELPDEFCSLHNLKALYISNNAMKSLPNSFFMMCTQLSILDHHHTEITMDTLWQCDGWEDFEERRRAKRRKRK</sequence>
<gene>
    <name evidence="1" type="ORF">Patl1_31036</name>
</gene>
<name>A0ACC1AF95_9ROSI</name>
<dbReference type="EMBL" id="CM047907">
    <property type="protein sequence ID" value="KAJ0084915.1"/>
    <property type="molecule type" value="Genomic_DNA"/>
</dbReference>
<reference evidence="2" key="1">
    <citation type="journal article" date="2023" name="G3 (Bethesda)">
        <title>Genome assembly and association tests identify interacting loci associated with vigor, precocity, and sex in interspecific pistachio rootstocks.</title>
        <authorList>
            <person name="Palmer W."/>
            <person name="Jacygrad E."/>
            <person name="Sagayaradj S."/>
            <person name="Cavanaugh K."/>
            <person name="Han R."/>
            <person name="Bertier L."/>
            <person name="Beede B."/>
            <person name="Kafkas S."/>
            <person name="Golino D."/>
            <person name="Preece J."/>
            <person name="Michelmore R."/>
        </authorList>
    </citation>
    <scope>NUCLEOTIDE SEQUENCE [LARGE SCALE GENOMIC DNA]</scope>
</reference>
<evidence type="ECO:0000313" key="1">
    <source>
        <dbReference type="EMBL" id="KAJ0084915.1"/>
    </source>
</evidence>
<dbReference type="Proteomes" id="UP001164250">
    <property type="component" value="Chromosome 11"/>
</dbReference>
<organism evidence="1 2">
    <name type="scientific">Pistacia atlantica</name>
    <dbReference type="NCBI Taxonomy" id="434234"/>
    <lineage>
        <taxon>Eukaryota</taxon>
        <taxon>Viridiplantae</taxon>
        <taxon>Streptophyta</taxon>
        <taxon>Embryophyta</taxon>
        <taxon>Tracheophyta</taxon>
        <taxon>Spermatophyta</taxon>
        <taxon>Magnoliopsida</taxon>
        <taxon>eudicotyledons</taxon>
        <taxon>Gunneridae</taxon>
        <taxon>Pentapetalae</taxon>
        <taxon>rosids</taxon>
        <taxon>malvids</taxon>
        <taxon>Sapindales</taxon>
        <taxon>Anacardiaceae</taxon>
        <taxon>Pistacia</taxon>
    </lineage>
</organism>
<comment type="caution">
    <text evidence="1">The sequence shown here is derived from an EMBL/GenBank/DDBJ whole genome shotgun (WGS) entry which is preliminary data.</text>
</comment>
<accession>A0ACC1AF95</accession>
<keyword evidence="2" id="KW-1185">Reference proteome</keyword>
<protein>
    <submittedName>
        <fullName evidence="1">Uncharacterized protein</fullName>
    </submittedName>
</protein>
<evidence type="ECO:0000313" key="2">
    <source>
        <dbReference type="Proteomes" id="UP001164250"/>
    </source>
</evidence>